<keyword evidence="5" id="KW-0809">Transit peptide</keyword>
<evidence type="ECO:0000256" key="6">
    <source>
        <dbReference type="ARBA" id="ARBA00022989"/>
    </source>
</evidence>
<keyword evidence="13" id="KW-1185">Reference proteome</keyword>
<evidence type="ECO:0000256" key="9">
    <source>
        <dbReference type="RuleBase" id="RU003945"/>
    </source>
</evidence>
<dbReference type="EMBL" id="JAWZYT010005377">
    <property type="protein sequence ID" value="KAK4290756.1"/>
    <property type="molecule type" value="Genomic_DNA"/>
</dbReference>
<reference evidence="12" key="1">
    <citation type="submission" date="2023-11" db="EMBL/GenBank/DDBJ databases">
        <title>Genome assemblies of two species of porcelain crab, Petrolisthes cinctipes and Petrolisthes manimaculis (Anomura: Porcellanidae).</title>
        <authorList>
            <person name="Angst P."/>
        </authorList>
    </citation>
    <scope>NUCLEOTIDE SEQUENCE</scope>
    <source>
        <strain evidence="12">PB745_02</strain>
        <tissue evidence="12">Gill</tissue>
    </source>
</reference>
<evidence type="ECO:0000256" key="3">
    <source>
        <dbReference type="ARBA" id="ARBA00022692"/>
    </source>
</evidence>
<dbReference type="NCBIfam" id="TIGR03592">
    <property type="entry name" value="yidC_oxa1_cterm"/>
    <property type="match status" value="1"/>
</dbReference>
<dbReference type="Pfam" id="PF02096">
    <property type="entry name" value="60KD_IMP"/>
    <property type="match status" value="1"/>
</dbReference>
<keyword evidence="8 10" id="KW-0472">Membrane</keyword>
<dbReference type="GO" id="GO:0032979">
    <property type="term" value="P:protein insertion into mitochondrial inner membrane from matrix"/>
    <property type="evidence" value="ECO:0007669"/>
    <property type="project" value="TreeGrafter"/>
</dbReference>
<evidence type="ECO:0000256" key="4">
    <source>
        <dbReference type="ARBA" id="ARBA00022792"/>
    </source>
</evidence>
<evidence type="ECO:0000256" key="8">
    <source>
        <dbReference type="ARBA" id="ARBA00023136"/>
    </source>
</evidence>
<dbReference type="GO" id="GO:0005743">
    <property type="term" value="C:mitochondrial inner membrane"/>
    <property type="evidence" value="ECO:0007669"/>
    <property type="project" value="UniProtKB-SubCell"/>
</dbReference>
<gene>
    <name evidence="12" type="ORF">Pmani_036371</name>
</gene>
<feature type="transmembrane region" description="Helical" evidence="10">
    <location>
        <begin position="308"/>
        <end position="326"/>
    </location>
</feature>
<evidence type="ECO:0000256" key="7">
    <source>
        <dbReference type="ARBA" id="ARBA00023128"/>
    </source>
</evidence>
<evidence type="ECO:0000256" key="1">
    <source>
        <dbReference type="ARBA" id="ARBA00004448"/>
    </source>
</evidence>
<accession>A0AAE1NJU9</accession>
<organism evidence="12 13">
    <name type="scientific">Petrolisthes manimaculis</name>
    <dbReference type="NCBI Taxonomy" id="1843537"/>
    <lineage>
        <taxon>Eukaryota</taxon>
        <taxon>Metazoa</taxon>
        <taxon>Ecdysozoa</taxon>
        <taxon>Arthropoda</taxon>
        <taxon>Crustacea</taxon>
        <taxon>Multicrustacea</taxon>
        <taxon>Malacostraca</taxon>
        <taxon>Eumalacostraca</taxon>
        <taxon>Eucarida</taxon>
        <taxon>Decapoda</taxon>
        <taxon>Pleocyemata</taxon>
        <taxon>Anomura</taxon>
        <taxon>Galatheoidea</taxon>
        <taxon>Porcellanidae</taxon>
        <taxon>Petrolisthes</taxon>
    </lineage>
</organism>
<evidence type="ECO:0000313" key="12">
    <source>
        <dbReference type="EMBL" id="KAK4290756.1"/>
    </source>
</evidence>
<evidence type="ECO:0000256" key="2">
    <source>
        <dbReference type="ARBA" id="ARBA00009877"/>
    </source>
</evidence>
<evidence type="ECO:0000256" key="10">
    <source>
        <dbReference type="SAM" id="Phobius"/>
    </source>
</evidence>
<feature type="transmembrane region" description="Helical" evidence="10">
    <location>
        <begin position="393"/>
        <end position="414"/>
    </location>
</feature>
<evidence type="ECO:0000256" key="5">
    <source>
        <dbReference type="ARBA" id="ARBA00022946"/>
    </source>
</evidence>
<dbReference type="AlphaFoldDB" id="A0AAE1NJU9"/>
<dbReference type="Proteomes" id="UP001292094">
    <property type="component" value="Unassembled WGS sequence"/>
</dbReference>
<dbReference type="PANTHER" id="PTHR12428">
    <property type="entry name" value="OXA1"/>
    <property type="match status" value="1"/>
</dbReference>
<dbReference type="PANTHER" id="PTHR12428:SF66">
    <property type="entry name" value="MITOCHONDRIAL INNER MEMBRANE PROTEIN OXA1L"/>
    <property type="match status" value="1"/>
</dbReference>
<proteinExistence type="inferred from homology"/>
<dbReference type="InterPro" id="IPR001708">
    <property type="entry name" value="YidC/ALB3/OXA1/COX18"/>
</dbReference>
<sequence length="512" mass="57113">MASLSTSRCLLHAWNITHSTRLCGSGIWASNRYNKVGFWISATSNYHTVVNRWQRGCIARVESGRRVASPCITAVILSPPHLTTQSRQLSSVNSAFQKIFTVTATSPLPEEMTNSSPDTTITMDVPLPEEMTNSSPDTTITMDLSEATTHTMLDSQTLQLPDVAAESVSATQTVTESIVYIPPPPAPPEVLGPALNALGEQTFQSLGLGGWTPVGMMQNCLEYLHVSANLPWWATIAIATVMLRTMIFPLVLKSQRNAAKMHNNLPQLQVLQMKMSEARNSGDQLNAARYGQEMMQFMKEKELSPFKNILVPLAQAPIFISMFMSLRKLANLPLESFKDGGVLWFTDLTVCDPYYILPVITSCTMLATIELGTDGARLNSQNMHMMKYVLRGLPLFIFPFTVNFPAAVLCYWVSTNLFSLVQVGVLKIPAIRDYFNIDRMVDHKKETLPEKKGFVEGFQESWRNMKVSREIADRANYDAIRFRKAGSGPVTRTYKQNPTKVIDVQAKVRDAE</sequence>
<dbReference type="InterPro" id="IPR028055">
    <property type="entry name" value="YidC/Oxa/ALB_C"/>
</dbReference>
<feature type="transmembrane region" description="Helical" evidence="10">
    <location>
        <begin position="354"/>
        <end position="372"/>
    </location>
</feature>
<protein>
    <recommendedName>
        <fullName evidence="11">Membrane insertase YidC/Oxa/ALB C-terminal domain-containing protein</fullName>
    </recommendedName>
</protein>
<comment type="subcellular location">
    <subcellularLocation>
        <location evidence="9">Membrane</location>
        <topology evidence="9">Multi-pass membrane protein</topology>
    </subcellularLocation>
    <subcellularLocation>
        <location evidence="1">Mitochondrion inner membrane</location>
        <topology evidence="1">Multi-pass membrane protein</topology>
    </subcellularLocation>
</comment>
<feature type="transmembrane region" description="Helical" evidence="10">
    <location>
        <begin position="230"/>
        <end position="252"/>
    </location>
</feature>
<keyword evidence="4" id="KW-0999">Mitochondrion inner membrane</keyword>
<keyword evidence="3 9" id="KW-0812">Transmembrane</keyword>
<comment type="similarity">
    <text evidence="2 9">Belongs to the OXA1/ALB3/YidC family.</text>
</comment>
<dbReference type="GO" id="GO:0032977">
    <property type="term" value="F:membrane insertase activity"/>
    <property type="evidence" value="ECO:0007669"/>
    <property type="project" value="InterPro"/>
</dbReference>
<evidence type="ECO:0000313" key="13">
    <source>
        <dbReference type="Proteomes" id="UP001292094"/>
    </source>
</evidence>
<feature type="domain" description="Membrane insertase YidC/Oxa/ALB C-terminal" evidence="11">
    <location>
        <begin position="232"/>
        <end position="423"/>
    </location>
</feature>
<dbReference type="CDD" id="cd20069">
    <property type="entry name" value="5TM_Oxa1-like"/>
    <property type="match status" value="1"/>
</dbReference>
<name>A0AAE1NJU9_9EUCA</name>
<evidence type="ECO:0000259" key="11">
    <source>
        <dbReference type="Pfam" id="PF02096"/>
    </source>
</evidence>
<keyword evidence="7" id="KW-0496">Mitochondrion</keyword>
<keyword evidence="6 10" id="KW-1133">Transmembrane helix</keyword>
<comment type="caution">
    <text evidence="12">The sequence shown here is derived from an EMBL/GenBank/DDBJ whole genome shotgun (WGS) entry which is preliminary data.</text>
</comment>